<dbReference type="InterPro" id="IPR041714">
    <property type="entry name" value="VKOR_Actinobacteria"/>
</dbReference>
<feature type="transmembrane region" description="Helical" evidence="10">
    <location>
        <begin position="99"/>
        <end position="119"/>
    </location>
</feature>
<sequence>MTTPLNHPRPTALAIWLILAGVVGWIAAFELTVERMKLLADPTASAACDISLLVQCGANLQSWQGSVFGFPNPILGLTGWMAPVVVGAALLANARFARWFWLAFGLGVTGALAFVIWLISQSIYVLGTLCPWCMVTWSVTIPTFFAVIMHLLRIGAIPVPERVQRVAGSLMAWVPLMSIGAFAVIGLLAQLRLNWIAEF</sequence>
<evidence type="ECO:0000256" key="8">
    <source>
        <dbReference type="ARBA" id="ARBA00023157"/>
    </source>
</evidence>
<keyword evidence="8" id="KW-1015">Disulfide bond</keyword>
<dbReference type="Gene3D" id="1.20.1440.130">
    <property type="entry name" value="VKOR domain"/>
    <property type="match status" value="1"/>
</dbReference>
<name>A0A7W7BRF5_9MICO</name>
<gene>
    <name evidence="12" type="ORF">BKA24_002191</name>
</gene>
<dbReference type="Proteomes" id="UP000573729">
    <property type="component" value="Unassembled WGS sequence"/>
</dbReference>
<keyword evidence="6" id="KW-0560">Oxidoreductase</keyword>
<keyword evidence="7 10" id="KW-0472">Membrane</keyword>
<evidence type="ECO:0000256" key="3">
    <source>
        <dbReference type="ARBA" id="ARBA00022692"/>
    </source>
</evidence>
<feature type="transmembrane region" description="Helical" evidence="10">
    <location>
        <begin position="170"/>
        <end position="191"/>
    </location>
</feature>
<evidence type="ECO:0000313" key="12">
    <source>
        <dbReference type="EMBL" id="MBB4667482.1"/>
    </source>
</evidence>
<keyword evidence="9" id="KW-0676">Redox-active center</keyword>
<dbReference type="InterPro" id="IPR012932">
    <property type="entry name" value="VKOR"/>
</dbReference>
<dbReference type="SMART" id="SM00756">
    <property type="entry name" value="VKc"/>
    <property type="match status" value="1"/>
</dbReference>
<organism evidence="12 13">
    <name type="scientific">Microbacterium marinum</name>
    <dbReference type="NCBI Taxonomy" id="421115"/>
    <lineage>
        <taxon>Bacteria</taxon>
        <taxon>Bacillati</taxon>
        <taxon>Actinomycetota</taxon>
        <taxon>Actinomycetes</taxon>
        <taxon>Micrococcales</taxon>
        <taxon>Microbacteriaceae</taxon>
        <taxon>Microbacterium</taxon>
    </lineage>
</organism>
<feature type="domain" description="Vitamin K epoxide reductase" evidence="11">
    <location>
        <begin position="10"/>
        <end position="151"/>
    </location>
</feature>
<proteinExistence type="inferred from homology"/>
<feature type="transmembrane region" description="Helical" evidence="10">
    <location>
        <begin position="74"/>
        <end position="92"/>
    </location>
</feature>
<evidence type="ECO:0000313" key="13">
    <source>
        <dbReference type="Proteomes" id="UP000573729"/>
    </source>
</evidence>
<evidence type="ECO:0000256" key="4">
    <source>
        <dbReference type="ARBA" id="ARBA00022719"/>
    </source>
</evidence>
<comment type="similarity">
    <text evidence="2">Belongs to the VKOR family.</text>
</comment>
<evidence type="ECO:0000256" key="6">
    <source>
        <dbReference type="ARBA" id="ARBA00023002"/>
    </source>
</evidence>
<dbReference type="GO" id="GO:0016020">
    <property type="term" value="C:membrane"/>
    <property type="evidence" value="ECO:0007669"/>
    <property type="project" value="UniProtKB-SubCell"/>
</dbReference>
<keyword evidence="3 10" id="KW-0812">Transmembrane</keyword>
<evidence type="ECO:0000256" key="10">
    <source>
        <dbReference type="SAM" id="Phobius"/>
    </source>
</evidence>
<dbReference type="CDD" id="cd12922">
    <property type="entry name" value="VKOR_5"/>
    <property type="match status" value="1"/>
</dbReference>
<reference evidence="12 13" key="1">
    <citation type="submission" date="2020-08" db="EMBL/GenBank/DDBJ databases">
        <title>Sequencing the genomes of 1000 actinobacteria strains.</title>
        <authorList>
            <person name="Klenk H.-P."/>
        </authorList>
    </citation>
    <scope>NUCLEOTIDE SEQUENCE [LARGE SCALE GENOMIC DNA]</scope>
    <source>
        <strain evidence="12 13">DSM 24947</strain>
    </source>
</reference>
<evidence type="ECO:0000256" key="9">
    <source>
        <dbReference type="ARBA" id="ARBA00023284"/>
    </source>
</evidence>
<comment type="subcellular location">
    <subcellularLocation>
        <location evidence="1">Membrane</location>
        <topology evidence="1">Multi-pass membrane protein</topology>
    </subcellularLocation>
</comment>
<keyword evidence="4" id="KW-0874">Quinone</keyword>
<keyword evidence="13" id="KW-1185">Reference proteome</keyword>
<feature type="transmembrane region" description="Helical" evidence="10">
    <location>
        <begin position="12"/>
        <end position="29"/>
    </location>
</feature>
<feature type="transmembrane region" description="Helical" evidence="10">
    <location>
        <begin position="125"/>
        <end position="149"/>
    </location>
</feature>
<comment type="caution">
    <text evidence="12">The sequence shown here is derived from an EMBL/GenBank/DDBJ whole genome shotgun (WGS) entry which is preliminary data.</text>
</comment>
<dbReference type="RefSeq" id="WP_184217988.1">
    <property type="nucleotide sequence ID" value="NZ_JACHMD010000001.1"/>
</dbReference>
<keyword evidence="5 10" id="KW-1133">Transmembrane helix</keyword>
<evidence type="ECO:0000256" key="2">
    <source>
        <dbReference type="ARBA" id="ARBA00006214"/>
    </source>
</evidence>
<dbReference type="GO" id="GO:0048038">
    <property type="term" value="F:quinone binding"/>
    <property type="evidence" value="ECO:0007669"/>
    <property type="project" value="UniProtKB-KW"/>
</dbReference>
<dbReference type="Pfam" id="PF07884">
    <property type="entry name" value="VKOR"/>
    <property type="match status" value="1"/>
</dbReference>
<dbReference type="EMBL" id="JACHMD010000001">
    <property type="protein sequence ID" value="MBB4667482.1"/>
    <property type="molecule type" value="Genomic_DNA"/>
</dbReference>
<protein>
    <submittedName>
        <fullName evidence="12">Putative membrane protein</fullName>
    </submittedName>
</protein>
<dbReference type="GO" id="GO:0016491">
    <property type="term" value="F:oxidoreductase activity"/>
    <property type="evidence" value="ECO:0007669"/>
    <property type="project" value="UniProtKB-KW"/>
</dbReference>
<evidence type="ECO:0000256" key="5">
    <source>
        <dbReference type="ARBA" id="ARBA00022989"/>
    </source>
</evidence>
<evidence type="ECO:0000256" key="1">
    <source>
        <dbReference type="ARBA" id="ARBA00004141"/>
    </source>
</evidence>
<evidence type="ECO:0000256" key="7">
    <source>
        <dbReference type="ARBA" id="ARBA00023136"/>
    </source>
</evidence>
<evidence type="ECO:0000259" key="11">
    <source>
        <dbReference type="SMART" id="SM00756"/>
    </source>
</evidence>
<accession>A0A7W7BRF5</accession>
<dbReference type="InterPro" id="IPR038354">
    <property type="entry name" value="VKOR_sf"/>
</dbReference>
<dbReference type="AlphaFoldDB" id="A0A7W7BRF5"/>